<evidence type="ECO:0000256" key="5">
    <source>
        <dbReference type="ARBA" id="ARBA00023288"/>
    </source>
</evidence>
<evidence type="ECO:0000313" key="8">
    <source>
        <dbReference type="Proteomes" id="UP000558997"/>
    </source>
</evidence>
<dbReference type="EMBL" id="JACHNF010000001">
    <property type="protein sequence ID" value="MBB5983932.1"/>
    <property type="molecule type" value="Genomic_DNA"/>
</dbReference>
<dbReference type="PROSITE" id="PS51257">
    <property type="entry name" value="PROKAR_LIPOPROTEIN"/>
    <property type="match status" value="1"/>
</dbReference>
<keyword evidence="5" id="KW-0449">Lipoprotein</keyword>
<dbReference type="Pfam" id="PF13416">
    <property type="entry name" value="SBP_bac_8"/>
    <property type="match status" value="1"/>
</dbReference>
<evidence type="ECO:0000313" key="7">
    <source>
        <dbReference type="EMBL" id="MBB5983932.1"/>
    </source>
</evidence>
<evidence type="ECO:0000256" key="6">
    <source>
        <dbReference type="SAM" id="SignalP"/>
    </source>
</evidence>
<dbReference type="Gene3D" id="3.40.190.10">
    <property type="entry name" value="Periplasmic binding protein-like II"/>
    <property type="match status" value="1"/>
</dbReference>
<gene>
    <name evidence="7" type="ORF">HDA44_007273</name>
</gene>
<proteinExistence type="predicted"/>
<evidence type="ECO:0000256" key="1">
    <source>
        <dbReference type="ARBA" id="ARBA00022475"/>
    </source>
</evidence>
<organism evidence="7 8">
    <name type="scientific">Kribbella solani</name>
    <dbReference type="NCBI Taxonomy" id="236067"/>
    <lineage>
        <taxon>Bacteria</taxon>
        <taxon>Bacillati</taxon>
        <taxon>Actinomycetota</taxon>
        <taxon>Actinomycetes</taxon>
        <taxon>Propionibacteriales</taxon>
        <taxon>Kribbellaceae</taxon>
        <taxon>Kribbella</taxon>
    </lineage>
</organism>
<name>A0A841DZ72_9ACTN</name>
<evidence type="ECO:0000256" key="2">
    <source>
        <dbReference type="ARBA" id="ARBA00022729"/>
    </source>
</evidence>
<reference evidence="7 8" key="1">
    <citation type="submission" date="2020-08" db="EMBL/GenBank/DDBJ databases">
        <title>Sequencing the genomes of 1000 actinobacteria strains.</title>
        <authorList>
            <person name="Klenk H.-P."/>
        </authorList>
    </citation>
    <scope>NUCLEOTIDE SEQUENCE [LARGE SCALE GENOMIC DNA]</scope>
    <source>
        <strain evidence="7 8">DSM 17294</strain>
    </source>
</reference>
<feature type="signal peptide" evidence="6">
    <location>
        <begin position="1"/>
        <end position="20"/>
    </location>
</feature>
<comment type="caution">
    <text evidence="7">The sequence shown here is derived from an EMBL/GenBank/DDBJ whole genome shotgun (WGS) entry which is preliminary data.</text>
</comment>
<accession>A0A841DZ72</accession>
<protein>
    <submittedName>
        <fullName evidence="7">Multiple sugar transport system substrate-binding protein</fullName>
    </submittedName>
</protein>
<dbReference type="RefSeq" id="WP_184842492.1">
    <property type="nucleotide sequence ID" value="NZ_BAAAVN010000013.1"/>
</dbReference>
<dbReference type="InterPro" id="IPR050490">
    <property type="entry name" value="Bact_solute-bd_prot1"/>
</dbReference>
<dbReference type="PANTHER" id="PTHR43649:SF33">
    <property type="entry name" value="POLYGALACTURONAN_RHAMNOGALACTURONAN-BINDING PROTEIN YTCQ"/>
    <property type="match status" value="1"/>
</dbReference>
<dbReference type="InterPro" id="IPR006059">
    <property type="entry name" value="SBP"/>
</dbReference>
<keyword evidence="2 6" id="KW-0732">Signal</keyword>
<sequence length="432" mass="45578">MRRRRLAPVAALAAAALTLAGCGLGSTDSSSSSGGAKPTVDAGAQVTGEVSFQTWALKPKFTAYVEGVIKAFEAKYPGTKVTWLDQPGDGYDKKVLSQASAGQLPDVTNLPPDFALSLAKQNMLLDVAAADPKLNEEYVAGGVDAYKYQGLDGTFGYPWYLNTDIDYWNATKFAAAGLDVKNPPKTVDELFTAAKTMHDKTGGKEYLISRLPGIGDFTNAGVKILSDDGKKFTFNTPEAAALLDKYRAAYQAGYMPRDILTNEYLGNSKLFTQGKVAWTTGGGNAIQDFVKDNPSLKGKVVPSPALDTPALYVQGLSVSAKTKNQAAAIALARFVTNAENQAAFAKIVNIFPSTKASADDPYFSKSDGTPESEAKVLAFQSLAKAKVLQPPVISGATNDFIGQQISLAIAGKISSQAALDAAVTKANQLLTS</sequence>
<evidence type="ECO:0000256" key="3">
    <source>
        <dbReference type="ARBA" id="ARBA00023136"/>
    </source>
</evidence>
<dbReference type="SUPFAM" id="SSF53850">
    <property type="entry name" value="Periplasmic binding protein-like II"/>
    <property type="match status" value="1"/>
</dbReference>
<keyword evidence="7" id="KW-0813">Transport</keyword>
<dbReference type="Proteomes" id="UP000558997">
    <property type="component" value="Unassembled WGS sequence"/>
</dbReference>
<dbReference type="AlphaFoldDB" id="A0A841DZ72"/>
<keyword evidence="1" id="KW-1003">Cell membrane</keyword>
<keyword evidence="7" id="KW-0762">Sugar transport</keyword>
<keyword evidence="8" id="KW-1185">Reference proteome</keyword>
<evidence type="ECO:0000256" key="4">
    <source>
        <dbReference type="ARBA" id="ARBA00023139"/>
    </source>
</evidence>
<keyword evidence="3" id="KW-0472">Membrane</keyword>
<keyword evidence="4" id="KW-0564">Palmitate</keyword>
<dbReference type="CDD" id="cd13585">
    <property type="entry name" value="PBP2_TMBP_like"/>
    <property type="match status" value="1"/>
</dbReference>
<dbReference type="PANTHER" id="PTHR43649">
    <property type="entry name" value="ARABINOSE-BINDING PROTEIN-RELATED"/>
    <property type="match status" value="1"/>
</dbReference>
<feature type="chain" id="PRO_5039655634" evidence="6">
    <location>
        <begin position="21"/>
        <end position="432"/>
    </location>
</feature>